<dbReference type="EMBL" id="CAAALY010027938">
    <property type="protein sequence ID" value="VEL16302.1"/>
    <property type="molecule type" value="Genomic_DNA"/>
</dbReference>
<reference evidence="1" key="1">
    <citation type="submission" date="2018-11" db="EMBL/GenBank/DDBJ databases">
        <authorList>
            <consortium name="Pathogen Informatics"/>
        </authorList>
    </citation>
    <scope>NUCLEOTIDE SEQUENCE</scope>
</reference>
<name>A0A448WNP5_9PLAT</name>
<dbReference type="Proteomes" id="UP000784294">
    <property type="component" value="Unassembled WGS sequence"/>
</dbReference>
<organism evidence="1 2">
    <name type="scientific">Protopolystoma xenopodis</name>
    <dbReference type="NCBI Taxonomy" id="117903"/>
    <lineage>
        <taxon>Eukaryota</taxon>
        <taxon>Metazoa</taxon>
        <taxon>Spiralia</taxon>
        <taxon>Lophotrochozoa</taxon>
        <taxon>Platyhelminthes</taxon>
        <taxon>Monogenea</taxon>
        <taxon>Polyopisthocotylea</taxon>
        <taxon>Polystomatidea</taxon>
        <taxon>Polystomatidae</taxon>
        <taxon>Protopolystoma</taxon>
    </lineage>
</organism>
<evidence type="ECO:0000313" key="2">
    <source>
        <dbReference type="Proteomes" id="UP000784294"/>
    </source>
</evidence>
<dbReference type="AlphaFoldDB" id="A0A448WNP5"/>
<sequence>MHPVHGYSGCLRFVSADVSDQVVHFTSSPTPRARGAAVNGHISCRVQNGPHIGAASVSETPSITSFLPSLKFAGRRSKPSGGHLFFNVSTFWLDRRFHGDFVLISAQQARTGPVRLLASEIGIVFDLQRGGFATTLQYGAFFPRHLSFEDASRTVRPNVRHSSESERDSDASLSDSLFWRRTAGRHFVSFYMFYISLSHPFRHQNPAAELNRDSAQTPILLRIIRIVGLSKVSLIAMATG</sequence>
<gene>
    <name evidence="1" type="ORF">PXEA_LOCUS9742</name>
</gene>
<protein>
    <submittedName>
        <fullName evidence="1">Uncharacterized protein</fullName>
    </submittedName>
</protein>
<proteinExistence type="predicted"/>
<accession>A0A448WNP5</accession>
<comment type="caution">
    <text evidence="1">The sequence shown here is derived from an EMBL/GenBank/DDBJ whole genome shotgun (WGS) entry which is preliminary data.</text>
</comment>
<evidence type="ECO:0000313" key="1">
    <source>
        <dbReference type="EMBL" id="VEL16302.1"/>
    </source>
</evidence>
<keyword evidence="2" id="KW-1185">Reference proteome</keyword>